<dbReference type="Gene3D" id="3.40.50.300">
    <property type="entry name" value="P-loop containing nucleotide triphosphate hydrolases"/>
    <property type="match status" value="2"/>
</dbReference>
<keyword evidence="6" id="KW-0547">Nucleotide-binding</keyword>
<dbReference type="EMBL" id="KV878342">
    <property type="protein sequence ID" value="OJJ46412.1"/>
    <property type="molecule type" value="Genomic_DNA"/>
</dbReference>
<dbReference type="GO" id="GO:0002376">
    <property type="term" value="P:immune system process"/>
    <property type="evidence" value="ECO:0007669"/>
    <property type="project" value="UniProtKB-KW"/>
</dbReference>
<dbReference type="STRING" id="1073090.A0A1L9SGV2"/>
<dbReference type="InterPro" id="IPR000967">
    <property type="entry name" value="Znf_NFX1"/>
</dbReference>
<name>A0A1L9SGV2_9EURO</name>
<organism evidence="11 12">
    <name type="scientific">Penicilliopsis zonata CBS 506.65</name>
    <dbReference type="NCBI Taxonomy" id="1073090"/>
    <lineage>
        <taxon>Eukaryota</taxon>
        <taxon>Fungi</taxon>
        <taxon>Dikarya</taxon>
        <taxon>Ascomycota</taxon>
        <taxon>Pezizomycotina</taxon>
        <taxon>Eurotiomycetes</taxon>
        <taxon>Eurotiomycetidae</taxon>
        <taxon>Eurotiales</taxon>
        <taxon>Aspergillaceae</taxon>
        <taxon>Penicilliopsis</taxon>
    </lineage>
</organism>
<keyword evidence="12" id="KW-1185">Reference proteome</keyword>
<dbReference type="CDD" id="cd18808">
    <property type="entry name" value="SF1_C_Upf1"/>
    <property type="match status" value="1"/>
</dbReference>
<keyword evidence="6" id="KW-0067">ATP-binding</keyword>
<dbReference type="PANTHER" id="PTHR10887">
    <property type="entry name" value="DNA2/NAM7 HELICASE FAMILY"/>
    <property type="match status" value="1"/>
</dbReference>
<gene>
    <name evidence="11" type="ORF">ASPZODRAFT_2129422</name>
</gene>
<keyword evidence="5" id="KW-0863">Zinc-finger</keyword>
<dbReference type="GO" id="GO:0005737">
    <property type="term" value="C:cytoplasm"/>
    <property type="evidence" value="ECO:0007669"/>
    <property type="project" value="UniProtKB-SubCell"/>
</dbReference>
<dbReference type="PANTHER" id="PTHR10887:SF445">
    <property type="entry name" value="NFX1-TYPE ZINC FINGER-CONTAINING PROTEIN 1"/>
    <property type="match status" value="1"/>
</dbReference>
<evidence type="ECO:0000259" key="10">
    <source>
        <dbReference type="PROSITE" id="PS51981"/>
    </source>
</evidence>
<dbReference type="FunFam" id="3.40.50.300:FF:001660">
    <property type="entry name" value="NF-X1 finger and helicase protein, putative"/>
    <property type="match status" value="1"/>
</dbReference>
<dbReference type="InterPro" id="IPR047187">
    <property type="entry name" value="SF1_C_Upf1"/>
</dbReference>
<dbReference type="GO" id="GO:0031380">
    <property type="term" value="C:nuclear RNA-directed RNA polymerase complex"/>
    <property type="evidence" value="ECO:0007669"/>
    <property type="project" value="TreeGrafter"/>
</dbReference>
<dbReference type="CDD" id="cd17936">
    <property type="entry name" value="EEXXEc_NFX1"/>
    <property type="match status" value="1"/>
</dbReference>
<keyword evidence="3" id="KW-0479">Metal-binding</keyword>
<dbReference type="Proteomes" id="UP000184188">
    <property type="component" value="Unassembled WGS sequence"/>
</dbReference>
<dbReference type="InterPro" id="IPR041677">
    <property type="entry name" value="DNA2/NAM7_AAA_11"/>
</dbReference>
<dbReference type="Pfam" id="PF13087">
    <property type="entry name" value="AAA_12"/>
    <property type="match status" value="1"/>
</dbReference>
<keyword evidence="4" id="KW-0677">Repeat</keyword>
<evidence type="ECO:0000256" key="5">
    <source>
        <dbReference type="ARBA" id="ARBA00022771"/>
    </source>
</evidence>
<dbReference type="RefSeq" id="XP_022580922.1">
    <property type="nucleotide sequence ID" value="XM_022727828.1"/>
</dbReference>
<accession>A0A1L9SGV2</accession>
<sequence>MVGAFERQLCLTLVRPVPDSTTASTDRKHTHLLSTDIPTFLETSLASITRSQSSRHELIATWALETGLAKVRQIVEADFAFTYSVTKLMFDPHCVIFLNILSRISQEQRLFSLTLEKAVGTIYNVVYGLHGNRAVGFFRRVVAWLTRQWTEMPQGPSNYDQVLLHTTDVILSTIIQNHEAVVQPELRSLVKELANCSSLATSTLDSDGSISVDMRHVKENIRMMQDLLGTTEGAGATSKKAQPAVVLSERGAAPVDGPGQLSVDGPRHDNDHRTITGIRVLPTLSEIWLSRRPDFLPTRDSLHGPESHHDRGIRRLLDTHFRLLREDTAGVLRDTVRVILEHWDALAHETRSRERRKILRAHSPTPVRIYLNAHVQQVRSDGMKGIQIDVGFDQSPRARTLKVAQRREYWRRSGALREGPALLALIDGKVDEDIKLVFLQVSQRNLGLKATEGSNAAEGVCDLVSDSRRAMITLRLPGSPSREDLSNLVSLTGHRLIPSSSRSLVLVEFPAVLYNSFEGILRRLQELYTDPSSIPLTTWIAPRDDSYALPPDPTSTITAYKDRKVLVSLPTYLVNETLDLSSIPKAPEIGENLTHTELPITLYPGQDTGVLCEQLSKRTTLDPGQAEALVSALTNEVALIQGPPGTGKSYVGIQIARCLLTNRQVLGPGPILCVCYTNHALDQFLEGLLDSGISKILRLGGPSKSNRLDLLSIDSYKRSDKIPRIPGKGRVVQESKHHLDNLAWQIGEICEKIAQPGTRMVKEFLIRRSPNHAKQITQAVPIRDSDNVAIWLEGNAPGDLSGNGGERSLDQLLSIDLWTLKNDERCRLFSHWHEAARADLILHFHNLVRLHAREKQRHTALFHQEDAQLFGMVDVVGVTTASLANNIDLLRSLPARVLICEEAGEVLESHFLAALLPSLQHAILIGDHLQLRPKIANRRLSMEYNQIGPKYSLDQSLFERLANLAFHDHHASSGTVGGVSRGLRRFPVAQLSHQRRMHPSIASLVRETIYPKLQDHPWTSAYPEIAGMRRRLFWLDHRQPEDPDDPDDPMQSKTNAWEANLVIALVKHLCRQGRYRPGDIAILTPYIAQLRLLQDRLEDVAKLIIHADDLDNLDGPDSMEDTAHIDYTRGSSRRQIIGTGKLLDELRLATVDNFQGDEATVVIVSLVRSNKYQNCGFLKTPNRINVLLSRAKHGMYIIGDAKTASSAPMWKSVIAMLEEGQNIGPKIELQCSRHGDRQIFVSSPEDFLVQAPEGGCDQRCAWRLPCGHRCMVKCHSNTLHEAVQCLEPCPRMRECGHVCQRRCHQPCGECIQTVPNVTLPCGHTTDIACRQQKYLSLVQCTKMVTKKIPQCGHAARVLCSCHDITKMQCTEFCGAALDCGHTCRRRCSTCRSAVYQTHGACTVRCGRAFTTCSHTCSQPCHPSTPCPPCQQPCEVRCKHSQCPGKCSDPCPPCAEKCGWSCSHREGVCELPCAVPCNTIPCDLRCTKTLACGHQCPSVCGERCPDATLCQKCGAEAVRSRIVDLISMGTYHNINADEDPLVFLSCNHFYTVSSLDGAMGLKDYYDVDPDTGKVVRPKPSRRVANGESTILGCPECRTPLRNIDRYNRIVKKALLDESTRRFIVKANRDLGTLLDELGSWEVIVDKERAKLVGSWPESTTSSAAKKSTEVQAAVAEYQHTARHLESRIEKFIKSVAAVEQPYGKMNNLLATFLARQQSGGMPHPAMPMDESAVQTGFHLRGRCLQIRFAWAMLWDYRTISVNISVDSRIRDELREVIGRKFDEVTAKCLAIKEASQMANFLPQQVESMVFYVLFSSLAVRHAEESDCPLSEMASIEHIEEVSQVLRECESIVAAHPGTLAFLRNDIDKARKLFRGDTFYTAVTTEETRQVYQAMATQFSGTGHWYYCRNNHPFTIGECGMPTEAAQCPQCGEGVGGYDHQPLPGVRRAEDLEAAYGDD</sequence>
<reference evidence="12" key="1">
    <citation type="journal article" date="2017" name="Genome Biol.">
        <title>Comparative genomics reveals high biological diversity and specific adaptations in the industrially and medically important fungal genus Aspergillus.</title>
        <authorList>
            <person name="de Vries R.P."/>
            <person name="Riley R."/>
            <person name="Wiebenga A."/>
            <person name="Aguilar-Osorio G."/>
            <person name="Amillis S."/>
            <person name="Uchima C.A."/>
            <person name="Anderluh G."/>
            <person name="Asadollahi M."/>
            <person name="Askin M."/>
            <person name="Barry K."/>
            <person name="Battaglia E."/>
            <person name="Bayram O."/>
            <person name="Benocci T."/>
            <person name="Braus-Stromeyer S.A."/>
            <person name="Caldana C."/>
            <person name="Canovas D."/>
            <person name="Cerqueira G.C."/>
            <person name="Chen F."/>
            <person name="Chen W."/>
            <person name="Choi C."/>
            <person name="Clum A."/>
            <person name="Dos Santos R.A."/>
            <person name="Damasio A.R."/>
            <person name="Diallinas G."/>
            <person name="Emri T."/>
            <person name="Fekete E."/>
            <person name="Flipphi M."/>
            <person name="Freyberg S."/>
            <person name="Gallo A."/>
            <person name="Gournas C."/>
            <person name="Habgood R."/>
            <person name="Hainaut M."/>
            <person name="Harispe M.L."/>
            <person name="Henrissat B."/>
            <person name="Hilden K.S."/>
            <person name="Hope R."/>
            <person name="Hossain A."/>
            <person name="Karabika E."/>
            <person name="Karaffa L."/>
            <person name="Karanyi Z."/>
            <person name="Krasevec N."/>
            <person name="Kuo A."/>
            <person name="Kusch H."/>
            <person name="LaButti K."/>
            <person name="Lagendijk E.L."/>
            <person name="Lapidus A."/>
            <person name="Levasseur A."/>
            <person name="Lindquist E."/>
            <person name="Lipzen A."/>
            <person name="Logrieco A.F."/>
            <person name="MacCabe A."/>
            <person name="Maekelae M.R."/>
            <person name="Malavazi I."/>
            <person name="Melin P."/>
            <person name="Meyer V."/>
            <person name="Mielnichuk N."/>
            <person name="Miskei M."/>
            <person name="Molnar A.P."/>
            <person name="Mule G."/>
            <person name="Ngan C.Y."/>
            <person name="Orejas M."/>
            <person name="Orosz E."/>
            <person name="Ouedraogo J.P."/>
            <person name="Overkamp K.M."/>
            <person name="Park H.-S."/>
            <person name="Perrone G."/>
            <person name="Piumi F."/>
            <person name="Punt P.J."/>
            <person name="Ram A.F."/>
            <person name="Ramon A."/>
            <person name="Rauscher S."/>
            <person name="Record E."/>
            <person name="Riano-Pachon D.M."/>
            <person name="Robert V."/>
            <person name="Roehrig J."/>
            <person name="Ruller R."/>
            <person name="Salamov A."/>
            <person name="Salih N.S."/>
            <person name="Samson R.A."/>
            <person name="Sandor E."/>
            <person name="Sanguinetti M."/>
            <person name="Schuetze T."/>
            <person name="Sepcic K."/>
            <person name="Shelest E."/>
            <person name="Sherlock G."/>
            <person name="Sophianopoulou V."/>
            <person name="Squina F.M."/>
            <person name="Sun H."/>
            <person name="Susca A."/>
            <person name="Todd R.B."/>
            <person name="Tsang A."/>
            <person name="Unkles S.E."/>
            <person name="van de Wiele N."/>
            <person name="van Rossen-Uffink D."/>
            <person name="Oliveira J.V."/>
            <person name="Vesth T.C."/>
            <person name="Visser J."/>
            <person name="Yu J.-H."/>
            <person name="Zhou M."/>
            <person name="Andersen M.R."/>
            <person name="Archer D.B."/>
            <person name="Baker S.E."/>
            <person name="Benoit I."/>
            <person name="Brakhage A.A."/>
            <person name="Braus G.H."/>
            <person name="Fischer R."/>
            <person name="Frisvad J.C."/>
            <person name="Goldman G.H."/>
            <person name="Houbraken J."/>
            <person name="Oakley B."/>
            <person name="Pocsi I."/>
            <person name="Scazzocchio C."/>
            <person name="Seiboth B."/>
            <person name="vanKuyk P.A."/>
            <person name="Wortman J."/>
            <person name="Dyer P.S."/>
            <person name="Grigoriev I.V."/>
        </authorList>
    </citation>
    <scope>NUCLEOTIDE SEQUENCE [LARGE SCALE GENOMIC DNA]</scope>
    <source>
        <strain evidence="12">CBS 506.65</strain>
    </source>
</reference>
<feature type="region of interest" description="Disordered" evidence="9">
    <location>
        <begin position="251"/>
        <end position="270"/>
    </location>
</feature>
<evidence type="ECO:0000256" key="6">
    <source>
        <dbReference type="ARBA" id="ARBA00022806"/>
    </source>
</evidence>
<feature type="domain" description="RZ-type" evidence="10">
    <location>
        <begin position="1881"/>
        <end position="1957"/>
    </location>
</feature>
<evidence type="ECO:0000256" key="7">
    <source>
        <dbReference type="ARBA" id="ARBA00022833"/>
    </source>
</evidence>
<dbReference type="InterPro" id="IPR045055">
    <property type="entry name" value="DNA2/NAM7-like"/>
</dbReference>
<dbReference type="InterPro" id="IPR046439">
    <property type="entry name" value="ZF_RZ_dom"/>
</dbReference>
<keyword evidence="6" id="KW-0378">Hydrolase</keyword>
<dbReference type="SUPFAM" id="SSF52540">
    <property type="entry name" value="P-loop containing nucleoside triphosphate hydrolases"/>
    <property type="match status" value="1"/>
</dbReference>
<dbReference type="GO" id="GO:0008270">
    <property type="term" value="F:zinc ion binding"/>
    <property type="evidence" value="ECO:0007669"/>
    <property type="project" value="UniProtKB-KW"/>
</dbReference>
<dbReference type="SMART" id="SM00438">
    <property type="entry name" value="ZnF_NFX"/>
    <property type="match status" value="5"/>
</dbReference>
<evidence type="ECO:0000256" key="4">
    <source>
        <dbReference type="ARBA" id="ARBA00022737"/>
    </source>
</evidence>
<dbReference type="GeneID" id="34614292"/>
<evidence type="ECO:0000256" key="9">
    <source>
        <dbReference type="SAM" id="MobiDB-lite"/>
    </source>
</evidence>
<dbReference type="PROSITE" id="PS51981">
    <property type="entry name" value="ZF_RZ"/>
    <property type="match status" value="1"/>
</dbReference>
<keyword evidence="2" id="KW-0963">Cytoplasm</keyword>
<evidence type="ECO:0000313" key="11">
    <source>
        <dbReference type="EMBL" id="OJJ46412.1"/>
    </source>
</evidence>
<evidence type="ECO:0000256" key="1">
    <source>
        <dbReference type="ARBA" id="ARBA00004496"/>
    </source>
</evidence>
<protein>
    <recommendedName>
        <fullName evidence="10">RZ-type domain-containing protein</fullName>
    </recommendedName>
</protein>
<dbReference type="GO" id="GO:0031048">
    <property type="term" value="P:regulatory ncRNA-mediated heterochromatin formation"/>
    <property type="evidence" value="ECO:0007669"/>
    <property type="project" value="TreeGrafter"/>
</dbReference>
<evidence type="ECO:0000256" key="2">
    <source>
        <dbReference type="ARBA" id="ARBA00022490"/>
    </source>
</evidence>
<keyword evidence="8" id="KW-0391">Immunity</keyword>
<proteinExistence type="predicted"/>
<dbReference type="Pfam" id="PF20173">
    <property type="entry name" value="ZnF_RZ-type"/>
    <property type="match status" value="1"/>
</dbReference>
<dbReference type="VEuPathDB" id="FungiDB:ASPZODRAFT_2129422"/>
<dbReference type="InterPro" id="IPR027417">
    <property type="entry name" value="P-loop_NTPase"/>
</dbReference>
<comment type="subcellular location">
    <subcellularLocation>
        <location evidence="1">Cytoplasm</location>
    </subcellularLocation>
</comment>
<evidence type="ECO:0000313" key="12">
    <source>
        <dbReference type="Proteomes" id="UP000184188"/>
    </source>
</evidence>
<dbReference type="InterPro" id="IPR041679">
    <property type="entry name" value="DNA2/NAM7-like_C"/>
</dbReference>
<keyword evidence="7" id="KW-0862">Zinc</keyword>
<evidence type="ECO:0000256" key="8">
    <source>
        <dbReference type="ARBA" id="ARBA00022859"/>
    </source>
</evidence>
<evidence type="ECO:0000256" key="3">
    <source>
        <dbReference type="ARBA" id="ARBA00022723"/>
    </source>
</evidence>
<dbReference type="Pfam" id="PF13086">
    <property type="entry name" value="AAA_11"/>
    <property type="match status" value="1"/>
</dbReference>
<dbReference type="CDD" id="cd06008">
    <property type="entry name" value="NF-X1-zinc-finger"/>
    <property type="match status" value="3"/>
</dbReference>
<keyword evidence="6" id="KW-0347">Helicase</keyword>
<dbReference type="GO" id="GO:0004386">
    <property type="term" value="F:helicase activity"/>
    <property type="evidence" value="ECO:0007669"/>
    <property type="project" value="InterPro"/>
</dbReference>
<dbReference type="OrthoDB" id="2423195at2759"/>